<evidence type="ECO:0000259" key="6">
    <source>
        <dbReference type="PROSITE" id="PS50217"/>
    </source>
</evidence>
<dbReference type="STRING" id="1163406.A0A0L0MXX3"/>
<proteinExistence type="predicted"/>
<gene>
    <name evidence="7" type="ORF">TOPH_08652</name>
</gene>
<comment type="subcellular location">
    <subcellularLocation>
        <location evidence="1">Nucleus</location>
    </subcellularLocation>
</comment>
<keyword evidence="4" id="KW-0539">Nucleus</keyword>
<reference evidence="7 8" key="1">
    <citation type="journal article" date="2015" name="BMC Genomics">
        <title>The genome of the truffle-parasite Tolypocladium ophioglossoides and the evolution of antifungal peptaibiotics.</title>
        <authorList>
            <person name="Quandt C.A."/>
            <person name="Bushley K.E."/>
            <person name="Spatafora J.W."/>
        </authorList>
    </citation>
    <scope>NUCLEOTIDE SEQUENCE [LARGE SCALE GENOMIC DNA]</scope>
    <source>
        <strain evidence="7 8">CBS 100239</strain>
    </source>
</reference>
<evidence type="ECO:0000256" key="5">
    <source>
        <dbReference type="SAM" id="MobiDB-lite"/>
    </source>
</evidence>
<dbReference type="GO" id="GO:0005634">
    <property type="term" value="C:nucleus"/>
    <property type="evidence" value="ECO:0007669"/>
    <property type="project" value="UniProtKB-SubCell"/>
</dbReference>
<feature type="non-terminal residue" evidence="7">
    <location>
        <position position="1"/>
    </location>
</feature>
<evidence type="ECO:0000256" key="2">
    <source>
        <dbReference type="ARBA" id="ARBA00023015"/>
    </source>
</evidence>
<dbReference type="SUPFAM" id="SSF57959">
    <property type="entry name" value="Leucine zipper domain"/>
    <property type="match status" value="1"/>
</dbReference>
<dbReference type="Proteomes" id="UP000036947">
    <property type="component" value="Unassembled WGS sequence"/>
</dbReference>
<evidence type="ECO:0000256" key="4">
    <source>
        <dbReference type="ARBA" id="ARBA00023242"/>
    </source>
</evidence>
<dbReference type="PANTHER" id="PTHR19304">
    <property type="entry name" value="CYCLIC-AMP RESPONSE ELEMENT BINDING PROTEIN"/>
    <property type="match status" value="1"/>
</dbReference>
<dbReference type="GO" id="GO:0003700">
    <property type="term" value="F:DNA-binding transcription factor activity"/>
    <property type="evidence" value="ECO:0007669"/>
    <property type="project" value="InterPro"/>
</dbReference>
<evidence type="ECO:0000256" key="3">
    <source>
        <dbReference type="ARBA" id="ARBA00023163"/>
    </source>
</evidence>
<evidence type="ECO:0000313" key="7">
    <source>
        <dbReference type="EMBL" id="KND86712.1"/>
    </source>
</evidence>
<keyword evidence="8" id="KW-1185">Reference proteome</keyword>
<feature type="compositionally biased region" description="Polar residues" evidence="5">
    <location>
        <begin position="108"/>
        <end position="133"/>
    </location>
</feature>
<comment type="caution">
    <text evidence="7">The sequence shown here is derived from an EMBL/GenBank/DDBJ whole genome shotgun (WGS) entry which is preliminary data.</text>
</comment>
<accession>A0A0L0MXX3</accession>
<dbReference type="PROSITE" id="PS00036">
    <property type="entry name" value="BZIP_BASIC"/>
    <property type="match status" value="1"/>
</dbReference>
<evidence type="ECO:0000313" key="8">
    <source>
        <dbReference type="Proteomes" id="UP000036947"/>
    </source>
</evidence>
<evidence type="ECO:0000256" key="1">
    <source>
        <dbReference type="ARBA" id="ARBA00004123"/>
    </source>
</evidence>
<feature type="region of interest" description="Disordered" evidence="5">
    <location>
        <begin position="108"/>
        <end position="153"/>
    </location>
</feature>
<dbReference type="InterPro" id="IPR004827">
    <property type="entry name" value="bZIP"/>
</dbReference>
<name>A0A0L0MXX3_TOLOC</name>
<sequence length="153" mass="16739">VDARRSRCLERNRVAASKCREKKKQWVHDLESAKCELEQQHASLQAECAGLLDEATQIKNWLMQHAGCADANIDAWIGNEAMRFVQRSGTAAHPAALGSRHSSIGSLASLQSRNGSIAQSSAQTEDTHLSSPASKPGPINYDYMPDEMFQDTG</sequence>
<dbReference type="PROSITE" id="PS50217">
    <property type="entry name" value="BZIP"/>
    <property type="match status" value="1"/>
</dbReference>
<dbReference type="EMBL" id="LFRF01000050">
    <property type="protein sequence ID" value="KND86712.1"/>
    <property type="molecule type" value="Genomic_DNA"/>
</dbReference>
<feature type="compositionally biased region" description="Acidic residues" evidence="5">
    <location>
        <begin position="144"/>
        <end position="153"/>
    </location>
</feature>
<dbReference type="Pfam" id="PF00170">
    <property type="entry name" value="bZIP_1"/>
    <property type="match status" value="1"/>
</dbReference>
<dbReference type="AlphaFoldDB" id="A0A0L0MXX3"/>
<dbReference type="SMART" id="SM00338">
    <property type="entry name" value="BRLZ"/>
    <property type="match status" value="1"/>
</dbReference>
<keyword evidence="3" id="KW-0804">Transcription</keyword>
<dbReference type="InterPro" id="IPR046347">
    <property type="entry name" value="bZIP_sf"/>
</dbReference>
<keyword evidence="2" id="KW-0805">Transcription regulation</keyword>
<feature type="domain" description="BZIP" evidence="6">
    <location>
        <begin position="2"/>
        <end position="65"/>
    </location>
</feature>
<dbReference type="InterPro" id="IPR051027">
    <property type="entry name" value="bZIP_transcription_factors"/>
</dbReference>
<dbReference type="OrthoDB" id="295274at2759"/>
<dbReference type="CDD" id="cd14687">
    <property type="entry name" value="bZIP_ATF2"/>
    <property type="match status" value="1"/>
</dbReference>
<dbReference type="Gene3D" id="1.20.5.170">
    <property type="match status" value="1"/>
</dbReference>
<organism evidence="7 8">
    <name type="scientific">Tolypocladium ophioglossoides (strain CBS 100239)</name>
    <name type="common">Snaketongue truffleclub</name>
    <name type="synonym">Elaphocordyceps ophioglossoides</name>
    <dbReference type="NCBI Taxonomy" id="1163406"/>
    <lineage>
        <taxon>Eukaryota</taxon>
        <taxon>Fungi</taxon>
        <taxon>Dikarya</taxon>
        <taxon>Ascomycota</taxon>
        <taxon>Pezizomycotina</taxon>
        <taxon>Sordariomycetes</taxon>
        <taxon>Hypocreomycetidae</taxon>
        <taxon>Hypocreales</taxon>
        <taxon>Ophiocordycipitaceae</taxon>
        <taxon>Tolypocladium</taxon>
    </lineage>
</organism>
<protein>
    <submittedName>
        <fullName evidence="7">Cyclic AMP-dependent transcription factor ATF-7</fullName>
    </submittedName>
</protein>